<name>A0A7J7P0K4_9MAGN</name>
<proteinExistence type="predicted"/>
<comment type="caution">
    <text evidence="2">The sequence shown here is derived from an EMBL/GenBank/DDBJ whole genome shotgun (WGS) entry which is preliminary data.</text>
</comment>
<evidence type="ECO:0000256" key="1">
    <source>
        <dbReference type="SAM" id="MobiDB-lite"/>
    </source>
</evidence>
<dbReference type="GO" id="GO:0005634">
    <property type="term" value="C:nucleus"/>
    <property type="evidence" value="ECO:0007669"/>
    <property type="project" value="InterPro"/>
</dbReference>
<dbReference type="GO" id="GO:0010212">
    <property type="term" value="P:response to ionizing radiation"/>
    <property type="evidence" value="ECO:0007669"/>
    <property type="project" value="InterPro"/>
</dbReference>
<dbReference type="GO" id="GO:0003682">
    <property type="term" value="F:chromatin binding"/>
    <property type="evidence" value="ECO:0007669"/>
    <property type="project" value="TreeGrafter"/>
</dbReference>
<dbReference type="AlphaFoldDB" id="A0A7J7P0K4"/>
<dbReference type="GO" id="GO:0030174">
    <property type="term" value="P:regulation of DNA-templated DNA replication initiation"/>
    <property type="evidence" value="ECO:0007669"/>
    <property type="project" value="TreeGrafter"/>
</dbReference>
<dbReference type="InterPro" id="IPR026153">
    <property type="entry name" value="Treslin"/>
</dbReference>
<organism evidence="2 3">
    <name type="scientific">Kingdonia uniflora</name>
    <dbReference type="NCBI Taxonomy" id="39325"/>
    <lineage>
        <taxon>Eukaryota</taxon>
        <taxon>Viridiplantae</taxon>
        <taxon>Streptophyta</taxon>
        <taxon>Embryophyta</taxon>
        <taxon>Tracheophyta</taxon>
        <taxon>Spermatophyta</taxon>
        <taxon>Magnoliopsida</taxon>
        <taxon>Ranunculales</taxon>
        <taxon>Circaeasteraceae</taxon>
        <taxon>Kingdonia</taxon>
    </lineage>
</organism>
<dbReference type="Proteomes" id="UP000541444">
    <property type="component" value="Unassembled WGS sequence"/>
</dbReference>
<keyword evidence="3" id="KW-1185">Reference proteome</keyword>
<evidence type="ECO:0000313" key="2">
    <source>
        <dbReference type="EMBL" id="KAF6172965.1"/>
    </source>
</evidence>
<reference evidence="2 3" key="1">
    <citation type="journal article" date="2020" name="IScience">
        <title>Genome Sequencing of the Endangered Kingdonia uniflora (Circaeasteraceae, Ranunculales) Reveals Potential Mechanisms of Evolutionary Specialization.</title>
        <authorList>
            <person name="Sun Y."/>
            <person name="Deng T."/>
            <person name="Zhang A."/>
            <person name="Moore M.J."/>
            <person name="Landis J.B."/>
            <person name="Lin N."/>
            <person name="Zhang H."/>
            <person name="Zhang X."/>
            <person name="Huang J."/>
            <person name="Zhang X."/>
            <person name="Sun H."/>
            <person name="Wang H."/>
        </authorList>
    </citation>
    <scope>NUCLEOTIDE SEQUENCE [LARGE SCALE GENOMIC DNA]</scope>
    <source>
        <strain evidence="2">TB1705</strain>
        <tissue evidence="2">Leaf</tissue>
    </source>
</reference>
<dbReference type="GO" id="GO:0007095">
    <property type="term" value="P:mitotic G2 DNA damage checkpoint signaling"/>
    <property type="evidence" value="ECO:0007669"/>
    <property type="project" value="TreeGrafter"/>
</dbReference>
<dbReference type="GO" id="GO:0006260">
    <property type="term" value="P:DNA replication"/>
    <property type="evidence" value="ECO:0007669"/>
    <property type="project" value="InterPro"/>
</dbReference>
<protein>
    <submittedName>
        <fullName evidence="2">Uncharacterized protein</fullName>
    </submittedName>
</protein>
<dbReference type="EMBL" id="JACGCM010000375">
    <property type="protein sequence ID" value="KAF6172965.1"/>
    <property type="molecule type" value="Genomic_DNA"/>
</dbReference>
<dbReference type="PANTHER" id="PTHR21556:SF2">
    <property type="entry name" value="TRESLIN"/>
    <property type="match status" value="1"/>
</dbReference>
<gene>
    <name evidence="2" type="ORF">GIB67_006341</name>
</gene>
<dbReference type="OrthoDB" id="1913152at2759"/>
<feature type="compositionally biased region" description="Low complexity" evidence="1">
    <location>
        <begin position="596"/>
        <end position="612"/>
    </location>
</feature>
<dbReference type="PANTHER" id="PTHR21556">
    <property type="entry name" value="TRESLIN"/>
    <property type="match status" value="1"/>
</dbReference>
<feature type="region of interest" description="Disordered" evidence="1">
    <location>
        <begin position="595"/>
        <end position="620"/>
    </location>
</feature>
<sequence>MEETLDFSQTQRIVFLIDLHPLFNHQNPNSNYISSVLASVRTLLNFSPLSNSLFAVKFFFSSLPPISSSSKLISLLGKSSLFFSFNRPEETLVSLSQTLDSLSNLSETLCLPPRASLIAISLRQLVHDYGWESRAQDLVGTSTVIRSNLVVLFSPVSRSIQCLSEFMGVEINDDDAFSGRFDGIFGSLSERFVSTDIHFSWIDVNFERESEEERVVKDESLLAVGLIERGVKRLGWGFCSTDAITLGSALVPFGLIYPKIGCSLMGTDYSRKVWVELSLSILDVNGNPLDCNCCNLELSDVKLLTKQSYKDISCLWESKKEITGDCHQVRATTNDVGDQVLKICVKEVWMNTENMKIKEGLCDFALLRGLSGGAVEDQTGKSSGDFFADKVLEMLRMESTEFTPGKPIWQVFLSFLYKRSYWALVFISDGNGLSLMGVLKPFTIHSAVLCIFDKQTSHNLVNDIDGLSSSLVHIVAKKYNKIPKADGELNHENKLTSSQDSKTKHKRKGSKVFQDLSWSSFCEAARNRCEMDLEEVYFARECRDSKKMRFLKCWIKQNTKSSRCLQIEPNESKSMPGLDDEMKKRLARRELDCEQSVSSSFSSEELSLTGSSPNKNEEATPAFCPETSETFFSCMSGRIEKGLDSKEIELGALAERLVNSSVYWLYRKHDESDNNAENPTSSERPKEDYNGSVAAELGELLLRDPKDLAAKYRSCEPPSLTLNPSPALNILEVKVREYPFH</sequence>
<dbReference type="GO" id="GO:0033314">
    <property type="term" value="P:mitotic DNA replication checkpoint signaling"/>
    <property type="evidence" value="ECO:0007669"/>
    <property type="project" value="InterPro"/>
</dbReference>
<accession>A0A7J7P0K4</accession>
<evidence type="ECO:0000313" key="3">
    <source>
        <dbReference type="Proteomes" id="UP000541444"/>
    </source>
</evidence>